<dbReference type="InterPro" id="IPR000515">
    <property type="entry name" value="MetI-like"/>
</dbReference>
<feature type="domain" description="ABC transmembrane type-1" evidence="8">
    <location>
        <begin position="66"/>
        <end position="278"/>
    </location>
</feature>
<evidence type="ECO:0000256" key="4">
    <source>
        <dbReference type="ARBA" id="ARBA00022692"/>
    </source>
</evidence>
<evidence type="ECO:0000256" key="6">
    <source>
        <dbReference type="ARBA" id="ARBA00023136"/>
    </source>
</evidence>
<name>A0A7C3WWZ6_9BACT</name>
<dbReference type="GO" id="GO:0055085">
    <property type="term" value="P:transmembrane transport"/>
    <property type="evidence" value="ECO:0007669"/>
    <property type="project" value="InterPro"/>
</dbReference>
<dbReference type="CDD" id="cd06261">
    <property type="entry name" value="TM_PBP2"/>
    <property type="match status" value="1"/>
</dbReference>
<dbReference type="PANTHER" id="PTHR30193">
    <property type="entry name" value="ABC TRANSPORTER PERMEASE PROTEIN"/>
    <property type="match status" value="1"/>
</dbReference>
<accession>A0A7C3WWZ6</accession>
<dbReference type="PROSITE" id="PS50928">
    <property type="entry name" value="ABC_TM1"/>
    <property type="match status" value="1"/>
</dbReference>
<comment type="caution">
    <text evidence="9">The sequence shown here is derived from an EMBL/GenBank/DDBJ whole genome shotgun (WGS) entry which is preliminary data.</text>
</comment>
<evidence type="ECO:0000256" key="2">
    <source>
        <dbReference type="ARBA" id="ARBA00022448"/>
    </source>
</evidence>
<dbReference type="Gene3D" id="1.10.3720.10">
    <property type="entry name" value="MetI-like"/>
    <property type="match status" value="1"/>
</dbReference>
<keyword evidence="4 7" id="KW-0812">Transmembrane</keyword>
<dbReference type="PANTHER" id="PTHR30193:SF1">
    <property type="entry name" value="ABC TRANSPORTER PERMEASE PROTEIN YESP-RELATED"/>
    <property type="match status" value="1"/>
</dbReference>
<evidence type="ECO:0000256" key="5">
    <source>
        <dbReference type="ARBA" id="ARBA00022989"/>
    </source>
</evidence>
<evidence type="ECO:0000256" key="1">
    <source>
        <dbReference type="ARBA" id="ARBA00004651"/>
    </source>
</evidence>
<feature type="transmembrane region" description="Helical" evidence="7">
    <location>
        <begin position="12"/>
        <end position="36"/>
    </location>
</feature>
<proteinExistence type="inferred from homology"/>
<sequence length="293" mass="33295">MGKLQARWGILFALPAILGFLIWNLGPMIASFVISFTNWSIASRPSFINFENYKKIFDDFVFKKSLSVTFYYAVGSVFVGLIVALFWALLLNRNIIGQALFRTAFFLPAITPAIASSMIWLWLFNPTFGLLNSILDTLGLPPLEWIYNEKQVIPSFILMSIWGVGYTITIFLAGLQGIPQHLYEAVEIDGGSWWDKFRHVTVPMISPVIFFNLVMGLIGALQAGFAQAYIMTRGGPNYASMFYSYYVYLNAFEYGKMGYSCALSTIFSFMLFGLTILVFKTSPYWVYYEALRK</sequence>
<dbReference type="InterPro" id="IPR035906">
    <property type="entry name" value="MetI-like_sf"/>
</dbReference>
<dbReference type="EMBL" id="DTGA01000192">
    <property type="protein sequence ID" value="HGB31672.1"/>
    <property type="molecule type" value="Genomic_DNA"/>
</dbReference>
<keyword evidence="3" id="KW-1003">Cell membrane</keyword>
<evidence type="ECO:0000313" key="9">
    <source>
        <dbReference type="EMBL" id="HGB31672.1"/>
    </source>
</evidence>
<comment type="subcellular location">
    <subcellularLocation>
        <location evidence="1 7">Cell membrane</location>
        <topology evidence="1 7">Multi-pass membrane protein</topology>
    </subcellularLocation>
</comment>
<feature type="transmembrane region" description="Helical" evidence="7">
    <location>
        <begin position="152"/>
        <end position="175"/>
    </location>
</feature>
<feature type="transmembrane region" description="Helical" evidence="7">
    <location>
        <begin position="257"/>
        <end position="279"/>
    </location>
</feature>
<keyword evidence="6 7" id="KW-0472">Membrane</keyword>
<dbReference type="Pfam" id="PF00528">
    <property type="entry name" value="BPD_transp_1"/>
    <property type="match status" value="1"/>
</dbReference>
<keyword evidence="2 7" id="KW-0813">Transport</keyword>
<feature type="transmembrane region" description="Helical" evidence="7">
    <location>
        <begin position="103"/>
        <end position="123"/>
    </location>
</feature>
<dbReference type="GO" id="GO:0005886">
    <property type="term" value="C:plasma membrane"/>
    <property type="evidence" value="ECO:0007669"/>
    <property type="project" value="UniProtKB-SubCell"/>
</dbReference>
<organism evidence="9">
    <name type="scientific">Dictyoglomus turgidum</name>
    <dbReference type="NCBI Taxonomy" id="513050"/>
    <lineage>
        <taxon>Bacteria</taxon>
        <taxon>Pseudomonadati</taxon>
        <taxon>Dictyoglomota</taxon>
        <taxon>Dictyoglomia</taxon>
        <taxon>Dictyoglomales</taxon>
        <taxon>Dictyoglomaceae</taxon>
        <taxon>Dictyoglomus</taxon>
    </lineage>
</organism>
<keyword evidence="5 7" id="KW-1133">Transmembrane helix</keyword>
<dbReference type="InterPro" id="IPR051393">
    <property type="entry name" value="ABC_transporter_permease"/>
</dbReference>
<feature type="transmembrane region" description="Helical" evidence="7">
    <location>
        <begin position="208"/>
        <end position="230"/>
    </location>
</feature>
<protein>
    <submittedName>
        <fullName evidence="9">Sugar ABC transporter permease</fullName>
    </submittedName>
</protein>
<dbReference type="AlphaFoldDB" id="A0A7C3WWZ6"/>
<evidence type="ECO:0000259" key="8">
    <source>
        <dbReference type="PROSITE" id="PS50928"/>
    </source>
</evidence>
<reference evidence="9" key="1">
    <citation type="journal article" date="2020" name="mSystems">
        <title>Genome- and Community-Level Interaction Insights into Carbon Utilization and Element Cycling Functions of Hydrothermarchaeota in Hydrothermal Sediment.</title>
        <authorList>
            <person name="Zhou Z."/>
            <person name="Liu Y."/>
            <person name="Xu W."/>
            <person name="Pan J."/>
            <person name="Luo Z.H."/>
            <person name="Li M."/>
        </authorList>
    </citation>
    <scope>NUCLEOTIDE SEQUENCE [LARGE SCALE GENOMIC DNA]</scope>
    <source>
        <strain evidence="9">SpSt-751</strain>
    </source>
</reference>
<feature type="transmembrane region" description="Helical" evidence="7">
    <location>
        <begin position="70"/>
        <end position="91"/>
    </location>
</feature>
<comment type="similarity">
    <text evidence="7">Belongs to the binding-protein-dependent transport system permease family.</text>
</comment>
<evidence type="ECO:0000256" key="7">
    <source>
        <dbReference type="RuleBase" id="RU363032"/>
    </source>
</evidence>
<dbReference type="SUPFAM" id="SSF161098">
    <property type="entry name" value="MetI-like"/>
    <property type="match status" value="1"/>
</dbReference>
<evidence type="ECO:0000256" key="3">
    <source>
        <dbReference type="ARBA" id="ARBA00022475"/>
    </source>
</evidence>
<gene>
    <name evidence="9" type="ORF">ENV35_07355</name>
</gene>